<keyword evidence="2" id="KW-0732">Signal</keyword>
<evidence type="ECO:0000313" key="4">
    <source>
        <dbReference type="Proteomes" id="UP000494329"/>
    </source>
</evidence>
<gene>
    <name evidence="3" type="ORF">LMG29739_05537</name>
</gene>
<dbReference type="EMBL" id="CADIKF010000063">
    <property type="protein sequence ID" value="CAB3769408.1"/>
    <property type="molecule type" value="Genomic_DNA"/>
</dbReference>
<dbReference type="RefSeq" id="WP_175114674.1">
    <property type="nucleotide sequence ID" value="NZ_CADIKF010000063.1"/>
</dbReference>
<proteinExistence type="predicted"/>
<feature type="signal peptide" evidence="2">
    <location>
        <begin position="1"/>
        <end position="22"/>
    </location>
</feature>
<evidence type="ECO:0000256" key="1">
    <source>
        <dbReference type="SAM" id="Coils"/>
    </source>
</evidence>
<sequence length="194" mass="19877">MRNDRAVRASGIVMLACCAAWAAVLPAQSRAQTAAAVAASGAAADAPAAVVVPTPAAAAAANELMRLQEDTVVLKAQLKKLDAQAQVAEREATLNRMDRTITYDEIAVLATQSLGDSISATVDINGSGETEVRQGDTLANGMRVVSIHPGSVVVQGKDGHRLTLTVLSSHKAPSRVAAANGGIPPIPTLPMAPR</sequence>
<evidence type="ECO:0000256" key="2">
    <source>
        <dbReference type="SAM" id="SignalP"/>
    </source>
</evidence>
<evidence type="ECO:0000313" key="3">
    <source>
        <dbReference type="EMBL" id="CAB3769408.1"/>
    </source>
</evidence>
<name>A0A6J5ES65_9BURK</name>
<evidence type="ECO:0008006" key="5">
    <source>
        <dbReference type="Google" id="ProtNLM"/>
    </source>
</evidence>
<reference evidence="3 4" key="1">
    <citation type="submission" date="2020-04" db="EMBL/GenBank/DDBJ databases">
        <authorList>
            <person name="De Canck E."/>
        </authorList>
    </citation>
    <scope>NUCLEOTIDE SEQUENCE [LARGE SCALE GENOMIC DNA]</scope>
    <source>
        <strain evidence="3 4">LMG 29739</strain>
    </source>
</reference>
<organism evidence="3 4">
    <name type="scientific">Paraburkholderia solisilvae</name>
    <dbReference type="NCBI Taxonomy" id="624376"/>
    <lineage>
        <taxon>Bacteria</taxon>
        <taxon>Pseudomonadati</taxon>
        <taxon>Pseudomonadota</taxon>
        <taxon>Betaproteobacteria</taxon>
        <taxon>Burkholderiales</taxon>
        <taxon>Burkholderiaceae</taxon>
        <taxon>Paraburkholderia</taxon>
    </lineage>
</organism>
<dbReference type="Proteomes" id="UP000494329">
    <property type="component" value="Unassembled WGS sequence"/>
</dbReference>
<feature type="coiled-coil region" evidence="1">
    <location>
        <begin position="64"/>
        <end position="91"/>
    </location>
</feature>
<feature type="chain" id="PRO_5026657059" description="Type IV pilus biogenesis protein PilP" evidence="2">
    <location>
        <begin position="23"/>
        <end position="194"/>
    </location>
</feature>
<keyword evidence="4" id="KW-1185">Reference proteome</keyword>
<dbReference type="AlphaFoldDB" id="A0A6J5ES65"/>
<protein>
    <recommendedName>
        <fullName evidence="5">Type IV pilus biogenesis protein PilP</fullName>
    </recommendedName>
</protein>
<keyword evidence="1" id="KW-0175">Coiled coil</keyword>
<accession>A0A6J5ES65</accession>